<evidence type="ECO:0000256" key="1">
    <source>
        <dbReference type="ARBA" id="ARBA00005234"/>
    </source>
</evidence>
<dbReference type="InterPro" id="IPR038765">
    <property type="entry name" value="Papain-like_cys_pep_sf"/>
</dbReference>
<dbReference type="Gene3D" id="3.40.395.10">
    <property type="entry name" value="Adenoviral Proteinase, Chain A"/>
    <property type="match status" value="1"/>
</dbReference>
<evidence type="ECO:0000259" key="4">
    <source>
        <dbReference type="Pfam" id="PF02902"/>
    </source>
</evidence>
<evidence type="ECO:0000313" key="5">
    <source>
        <dbReference type="Proteomes" id="UP000504606"/>
    </source>
</evidence>
<keyword evidence="5" id="KW-1185">Reference proteome</keyword>
<dbReference type="Pfam" id="PF02902">
    <property type="entry name" value="Peptidase_C48"/>
    <property type="match status" value="1"/>
</dbReference>
<dbReference type="RefSeq" id="XP_052129636.1">
    <property type="nucleotide sequence ID" value="XM_052273676.1"/>
</dbReference>
<keyword evidence="3" id="KW-0378">Hydrolase</keyword>
<dbReference type="KEGG" id="foc:127750940"/>
<dbReference type="Proteomes" id="UP000504606">
    <property type="component" value="Unplaced"/>
</dbReference>
<comment type="similarity">
    <text evidence="1">Belongs to the peptidase C48 family.</text>
</comment>
<dbReference type="PANTHER" id="PTHR34718">
    <property type="entry name" value="PHD-TYPE DOMAIN-CONTAINING PROTEIN"/>
    <property type="match status" value="1"/>
</dbReference>
<dbReference type="AlphaFoldDB" id="A0A9C6X5U5"/>
<name>A0A9C6X5U5_FRAOC</name>
<dbReference type="OrthoDB" id="6109770at2759"/>
<reference evidence="6" key="1">
    <citation type="submission" date="2025-08" db="UniProtKB">
        <authorList>
            <consortium name="RefSeq"/>
        </authorList>
    </citation>
    <scope>IDENTIFICATION</scope>
    <source>
        <tissue evidence="6">Whole organism</tissue>
    </source>
</reference>
<accession>A0A9C6X5U5</accession>
<dbReference type="GO" id="GO:0006508">
    <property type="term" value="P:proteolysis"/>
    <property type="evidence" value="ECO:0007669"/>
    <property type="project" value="UniProtKB-KW"/>
</dbReference>
<feature type="domain" description="Ubiquitin-like protease family profile" evidence="4">
    <location>
        <begin position="250"/>
        <end position="336"/>
    </location>
</feature>
<evidence type="ECO:0000256" key="3">
    <source>
        <dbReference type="ARBA" id="ARBA00022801"/>
    </source>
</evidence>
<dbReference type="GeneID" id="127750940"/>
<evidence type="ECO:0000313" key="6">
    <source>
        <dbReference type="RefSeq" id="XP_052129636.1"/>
    </source>
</evidence>
<keyword evidence="2" id="KW-0645">Protease</keyword>
<dbReference type="GO" id="GO:0008234">
    <property type="term" value="F:cysteine-type peptidase activity"/>
    <property type="evidence" value="ECO:0007669"/>
    <property type="project" value="InterPro"/>
</dbReference>
<gene>
    <name evidence="6" type="primary">LOC127750940</name>
</gene>
<dbReference type="InterPro" id="IPR003653">
    <property type="entry name" value="Peptidase_C48_C"/>
</dbReference>
<protein>
    <submittedName>
        <fullName evidence="6">Uncharacterized protein LOC127750940</fullName>
    </submittedName>
</protein>
<proteinExistence type="inferred from homology"/>
<organism evidence="5 6">
    <name type="scientific">Frankliniella occidentalis</name>
    <name type="common">Western flower thrips</name>
    <name type="synonym">Euthrips occidentalis</name>
    <dbReference type="NCBI Taxonomy" id="133901"/>
    <lineage>
        <taxon>Eukaryota</taxon>
        <taxon>Metazoa</taxon>
        <taxon>Ecdysozoa</taxon>
        <taxon>Arthropoda</taxon>
        <taxon>Hexapoda</taxon>
        <taxon>Insecta</taxon>
        <taxon>Pterygota</taxon>
        <taxon>Neoptera</taxon>
        <taxon>Paraneoptera</taxon>
        <taxon>Thysanoptera</taxon>
        <taxon>Terebrantia</taxon>
        <taxon>Thripoidea</taxon>
        <taxon>Thripidae</taxon>
        <taxon>Frankliniella</taxon>
    </lineage>
</organism>
<sequence>MLCNCKHCQDGSKSSEDDDCQGLTGLTAGSVDADKLIEDYDSEPRKGCPDFKLAVVRNKGRQKTKAKVPSKWNFTSLVDRPPTCCICDGNVDSDHTCSQCQSTGHASHPCSSPDGNGGRLCNFCEASLDKLLSSNDPPSTQVVKPCWGCYEPLLLRLAKKGQFAGKKSFYSCKTPQRTPRYTGLPLSALDDLKRGHSLTDEHLNAACIMLKAAFSDLGGLTAPQNVVRFENHISVAPRIAEAHEDYIQMLNTGTGHWVLLIVSKGQPYLMDSLWTGKMTLHTKSQIKDIMSLNDNFSVIIPEIQQQDNSTDCGLYVIANAVEFAKTRQVQKVYFIREELRSHWLKPTTNCFHRLCRASYITYQRQNCLLKDPQPGHTCCKHCKVQNKGGHVCECVVCLDPTSDNANLIPVLCKVCVKPVHEFCSKYVIEEDSRYCFFCHIKKNTNLEKEVVEEVLRGKGPISKDHIISASAFLKEQFSDLGGLAEPKDVVRKKEYLLFCYDNALDDQDYVQFLSTGTSDWVLLVVQKGKPYLLCSDVQSKLTSEVETQVAVIMNCFQSEFTIFLPVIKNWRDHDRL</sequence>
<evidence type="ECO:0000256" key="2">
    <source>
        <dbReference type="ARBA" id="ARBA00022670"/>
    </source>
</evidence>
<dbReference type="PANTHER" id="PTHR34718:SF2">
    <property type="entry name" value="PHD-TYPE DOMAIN-CONTAINING PROTEIN"/>
    <property type="match status" value="1"/>
</dbReference>
<dbReference type="SUPFAM" id="SSF54001">
    <property type="entry name" value="Cysteine proteinases"/>
    <property type="match status" value="1"/>
</dbReference>